<keyword evidence="2" id="KW-1185">Reference proteome</keyword>
<organism evidence="1 2">
    <name type="scientific">Bauhinia variegata</name>
    <name type="common">Purple orchid tree</name>
    <name type="synonym">Phanera variegata</name>
    <dbReference type="NCBI Taxonomy" id="167791"/>
    <lineage>
        <taxon>Eukaryota</taxon>
        <taxon>Viridiplantae</taxon>
        <taxon>Streptophyta</taxon>
        <taxon>Embryophyta</taxon>
        <taxon>Tracheophyta</taxon>
        <taxon>Spermatophyta</taxon>
        <taxon>Magnoliopsida</taxon>
        <taxon>eudicotyledons</taxon>
        <taxon>Gunneridae</taxon>
        <taxon>Pentapetalae</taxon>
        <taxon>rosids</taxon>
        <taxon>fabids</taxon>
        <taxon>Fabales</taxon>
        <taxon>Fabaceae</taxon>
        <taxon>Cercidoideae</taxon>
        <taxon>Cercideae</taxon>
        <taxon>Bauhiniinae</taxon>
        <taxon>Bauhinia</taxon>
    </lineage>
</organism>
<evidence type="ECO:0000313" key="2">
    <source>
        <dbReference type="Proteomes" id="UP000828941"/>
    </source>
</evidence>
<accession>A0ACB9KEE1</accession>
<dbReference type="EMBL" id="CM039439">
    <property type="protein sequence ID" value="KAI4295563.1"/>
    <property type="molecule type" value="Genomic_DNA"/>
</dbReference>
<comment type="caution">
    <text evidence="1">The sequence shown here is derived from an EMBL/GenBank/DDBJ whole genome shotgun (WGS) entry which is preliminary data.</text>
</comment>
<protein>
    <submittedName>
        <fullName evidence="1">Uncharacterized protein</fullName>
    </submittedName>
</protein>
<proteinExistence type="predicted"/>
<name>A0ACB9KEE1_BAUVA</name>
<evidence type="ECO:0000313" key="1">
    <source>
        <dbReference type="EMBL" id="KAI4295563.1"/>
    </source>
</evidence>
<reference evidence="1 2" key="1">
    <citation type="journal article" date="2022" name="DNA Res.">
        <title>Chromosomal-level genome assembly of the orchid tree Bauhinia variegata (Leguminosae; Cercidoideae) supports the allotetraploid origin hypothesis of Bauhinia.</title>
        <authorList>
            <person name="Zhong Y."/>
            <person name="Chen Y."/>
            <person name="Zheng D."/>
            <person name="Pang J."/>
            <person name="Liu Y."/>
            <person name="Luo S."/>
            <person name="Meng S."/>
            <person name="Qian L."/>
            <person name="Wei D."/>
            <person name="Dai S."/>
            <person name="Zhou R."/>
        </authorList>
    </citation>
    <scope>NUCLEOTIDE SEQUENCE [LARGE SCALE GENOMIC DNA]</scope>
    <source>
        <strain evidence="1">BV-YZ2020</strain>
    </source>
</reference>
<gene>
    <name evidence="1" type="ORF">L6164_035598</name>
</gene>
<sequence>MATSNLHLSALPHPLSIENFQKDHNSSGTSTLNFTQAMAKEKQEPRLLYQPNFPPTHHELKPNLEETQQIHAHLIKTHFTCSYQIPFTALQYYYSDVALHSFLVTSYIKNSSPKNAVKIYADMRKMDAEVDNFTIPSVLKACCLIGLPLQGEEIHGFVVKNGLVGDVFVCNALIQLYGECRSLAAARMFFDKMANKDDVSWSTMIRNYCRSGMLDEALDILRKMHAMGVKLSEVAMISMVNVFADFADLKLQKAMHAYVVRNRSYGNSVVPLTTALIDMYAKCANLVYARRLFDRLSGVGIVSWTAMIAGYIHCSDLNEGGRVFLQMLQEGMFPNDITMVSLIKACGSTRALELGKRLHAFTLRNGFSISLVLATALIDMYGKCGDVISARSIFDSIKSKDLMMWSAMISAYTQAQRIDQAFDIFVQMTDHGIRPNSVTMVSLLSLCAKNGALGVGKWVHAYIAKQGIESDLILKTSLVDMYAKFGDIDAAHQLFMEATDRDILMWNAMISGFAMHGHGEAALAIFAQMERLGILPNDITFIGALHACSHAGLVLQGKKLFQEMVDRFGLVPKVEHYGCMVDLLGRAGLLDEARELISSMPMRPNRVVLGSLLAACKLHKNIKLGEWAAKQFLSMEPQNCGYNVLLSNIHAAANRWGDVADIRRAMKDEGIRKEPGISSLEVNGSVHDFITGDKSLPEAGKIYDMVAEMREKLEDAGYTPDTSAVLLNIEEEAKETALNYHSEKLAMAFGLISTAPGVPIRIMKNLRICDDCHTASKLLSKIYGRTIIIRDRIRFHHFEEGSCSCCDYW</sequence>
<dbReference type="Proteomes" id="UP000828941">
    <property type="component" value="Chromosome 14"/>
</dbReference>